<dbReference type="CDD" id="cd06261">
    <property type="entry name" value="TM_PBP2"/>
    <property type="match status" value="1"/>
</dbReference>
<dbReference type="Pfam" id="PF00528">
    <property type="entry name" value="BPD_transp_1"/>
    <property type="match status" value="1"/>
</dbReference>
<feature type="transmembrane region" description="Helical" evidence="8">
    <location>
        <begin position="193"/>
        <end position="218"/>
    </location>
</feature>
<feature type="transmembrane region" description="Helical" evidence="8">
    <location>
        <begin position="254"/>
        <end position="277"/>
    </location>
</feature>
<keyword evidence="7 8" id="KW-0472">Membrane</keyword>
<dbReference type="SUPFAM" id="SSF161098">
    <property type="entry name" value="MetI-like"/>
    <property type="match status" value="1"/>
</dbReference>
<evidence type="ECO:0000256" key="2">
    <source>
        <dbReference type="ARBA" id="ARBA00022448"/>
    </source>
</evidence>
<keyword evidence="2 8" id="KW-0813">Transport</keyword>
<keyword evidence="6 8" id="KW-1133">Transmembrane helix</keyword>
<dbReference type="InterPro" id="IPR000515">
    <property type="entry name" value="MetI-like"/>
</dbReference>
<dbReference type="RefSeq" id="WP_197645560.1">
    <property type="nucleotide sequence ID" value="NZ_JAEACP010000014.1"/>
</dbReference>
<dbReference type="PANTHER" id="PTHR43357:SF4">
    <property type="entry name" value="INNER MEMBRANE ABC TRANSPORTER PERMEASE PROTEIN YDCV"/>
    <property type="match status" value="1"/>
</dbReference>
<dbReference type="Gene3D" id="1.10.3720.10">
    <property type="entry name" value="MetI-like"/>
    <property type="match status" value="1"/>
</dbReference>
<evidence type="ECO:0000256" key="6">
    <source>
        <dbReference type="ARBA" id="ARBA00022989"/>
    </source>
</evidence>
<keyword evidence="11" id="KW-1185">Reference proteome</keyword>
<evidence type="ECO:0000313" key="11">
    <source>
        <dbReference type="Proteomes" id="UP001595445"/>
    </source>
</evidence>
<dbReference type="Proteomes" id="UP001595445">
    <property type="component" value="Unassembled WGS sequence"/>
</dbReference>
<evidence type="ECO:0000256" key="3">
    <source>
        <dbReference type="ARBA" id="ARBA00022475"/>
    </source>
</evidence>
<feature type="transmembrane region" description="Helical" evidence="8">
    <location>
        <begin position="94"/>
        <end position="118"/>
    </location>
</feature>
<dbReference type="InterPro" id="IPR035906">
    <property type="entry name" value="MetI-like_sf"/>
</dbReference>
<comment type="similarity">
    <text evidence="8">Belongs to the binding-protein-dependent transport system permease family.</text>
</comment>
<organism evidence="10 11">
    <name type="scientific">Tabrizicola soli</name>
    <dbReference type="NCBI Taxonomy" id="2185115"/>
    <lineage>
        <taxon>Bacteria</taxon>
        <taxon>Pseudomonadati</taxon>
        <taxon>Pseudomonadota</taxon>
        <taxon>Alphaproteobacteria</taxon>
        <taxon>Rhodobacterales</taxon>
        <taxon>Paracoccaceae</taxon>
        <taxon>Tabrizicola</taxon>
    </lineage>
</organism>
<evidence type="ECO:0000256" key="1">
    <source>
        <dbReference type="ARBA" id="ARBA00004429"/>
    </source>
</evidence>
<feature type="transmembrane region" description="Helical" evidence="8">
    <location>
        <begin position="51"/>
        <end position="82"/>
    </location>
</feature>
<gene>
    <name evidence="10" type="ORF">ACFOD6_08645</name>
</gene>
<sequence>MRERTRLLLLLGPAVALVGGLVLGALGLALLRSLRLLPLEEPGLSAYASVLASPGVLASLALSFWIATVSTLIAAGLALAAAMLLRQAFPGRRLVAVLVQLNLTIPHVVGAIGILYLISQSGSFARLAHAAGLIAAPGEFPALTHDPWAIGIILTYVWKEVPFITLILLAKLQTLGPDLGPVARSLGATRWQAFRFVLLPQLLPALAAGAALVFAFAFGAYEVPLVLGAHAPEALPLRAWRSFTDVDLAARPEAFAISILIAALGAGLLALHARLILPRRGRDAG</sequence>
<keyword evidence="5 8" id="KW-0812">Transmembrane</keyword>
<evidence type="ECO:0000256" key="8">
    <source>
        <dbReference type="RuleBase" id="RU363032"/>
    </source>
</evidence>
<comment type="subcellular location">
    <subcellularLocation>
        <location evidence="1">Cell inner membrane</location>
        <topology evidence="1">Multi-pass membrane protein</topology>
    </subcellularLocation>
    <subcellularLocation>
        <location evidence="8">Cell membrane</location>
        <topology evidence="8">Multi-pass membrane protein</topology>
    </subcellularLocation>
</comment>
<feature type="domain" description="ABC transmembrane type-1" evidence="9">
    <location>
        <begin position="60"/>
        <end position="272"/>
    </location>
</feature>
<evidence type="ECO:0000256" key="5">
    <source>
        <dbReference type="ARBA" id="ARBA00022692"/>
    </source>
</evidence>
<protein>
    <submittedName>
        <fullName evidence="10">ABC transporter permease subunit</fullName>
    </submittedName>
</protein>
<dbReference type="EMBL" id="JBHRSM010000015">
    <property type="protein sequence ID" value="MFC3086116.1"/>
    <property type="molecule type" value="Genomic_DNA"/>
</dbReference>
<dbReference type="PANTHER" id="PTHR43357">
    <property type="entry name" value="INNER MEMBRANE ABC TRANSPORTER PERMEASE PROTEIN YDCV"/>
    <property type="match status" value="1"/>
</dbReference>
<evidence type="ECO:0000256" key="4">
    <source>
        <dbReference type="ARBA" id="ARBA00022519"/>
    </source>
</evidence>
<feature type="transmembrane region" description="Helical" evidence="8">
    <location>
        <begin position="7"/>
        <end position="31"/>
    </location>
</feature>
<reference evidence="11" key="1">
    <citation type="journal article" date="2019" name="Int. J. Syst. Evol. Microbiol.">
        <title>The Global Catalogue of Microorganisms (GCM) 10K type strain sequencing project: providing services to taxonomists for standard genome sequencing and annotation.</title>
        <authorList>
            <consortium name="The Broad Institute Genomics Platform"/>
            <consortium name="The Broad Institute Genome Sequencing Center for Infectious Disease"/>
            <person name="Wu L."/>
            <person name="Ma J."/>
        </authorList>
    </citation>
    <scope>NUCLEOTIDE SEQUENCE [LARGE SCALE GENOMIC DNA]</scope>
    <source>
        <strain evidence="11">KCTC 62102</strain>
    </source>
</reference>
<comment type="caution">
    <text evidence="10">The sequence shown here is derived from an EMBL/GenBank/DDBJ whole genome shotgun (WGS) entry which is preliminary data.</text>
</comment>
<dbReference type="PROSITE" id="PS50928">
    <property type="entry name" value="ABC_TM1"/>
    <property type="match status" value="1"/>
</dbReference>
<accession>A0ABV7DTJ2</accession>
<proteinExistence type="inferred from homology"/>
<keyword evidence="4" id="KW-0997">Cell inner membrane</keyword>
<feature type="transmembrane region" description="Helical" evidence="8">
    <location>
        <begin position="148"/>
        <end position="172"/>
    </location>
</feature>
<keyword evidence="3" id="KW-1003">Cell membrane</keyword>
<evidence type="ECO:0000256" key="7">
    <source>
        <dbReference type="ARBA" id="ARBA00023136"/>
    </source>
</evidence>
<name>A0ABV7DTJ2_9RHOB</name>
<evidence type="ECO:0000259" key="9">
    <source>
        <dbReference type="PROSITE" id="PS50928"/>
    </source>
</evidence>
<evidence type="ECO:0000313" key="10">
    <source>
        <dbReference type="EMBL" id="MFC3086116.1"/>
    </source>
</evidence>